<sequence length="1294" mass="146097">MASIIKNQILKHLSKFTKGLSTDKINLSTFKGEGELSELELDENILTDLLELPSWLRITSARCDQVYFRVQWTQLKSVPIHLSLNEVVVKVETCEELRSTSCVQGLSSYAGAYMKYGFIHKVIDGVTVTINSVKITFTSPAFIAKVDLSRIIVQSKSKDWENCKLQASRIKNTTKGQILLFKEVEWNDARIEAKSTKDPNLTPLRLITNKARCRITLKKSLLDSSIIGSRLAIILDDLLWVLTDFQLKAALHFIDSLSGLVQKATEITRKKKAARKLETLPEYQAQQSQATRNKDVTSPLTKTFDEYDVIETSYHFQAQKIDLHFSDDPGQLKSGGAFMISLKKFRVDYYPYHLAIATRDHWVTYNPTETPHTQWLMDAQKSFINSLVTVIENSETLSNTVLESNVNQLNNEKSKVTNRENNSVGGEISKQIKKLMTSCLILRITDFNMQQVIPSGTKKHVSKDFISGDKDRFGFPESQTVVHAEFTYYYYPGDDPFPLPAPKFYAQFNPIQIYFDVISILWVNAFALNLYQSLLQTNTSQNTSTNDIMYFDVKIEAILLRIIMESPIDYPGQKDRPKSLHFVVPRATVTNVRSDKQSSRYDLKKCVDLLKMCSLFFANDFPSSETDYPLVSQKFLNHLSSSDNVRPHPSQFNTADSSNLKTHFNQEMLWTEAKDIWCIHLEPIFGEFFGARAVGKDSAITFMDAFHLTFWAHDLTADDDSADIHILTHVTNLVSLQLNHYQYLFLLRLFEEAKEVATYLGIDSDRIVRSPGASMVVGGVIPDLEITFVMPSQSPGKESSGGDIESVIPDSSSLQEDGTLRWQSTGSAGNVNINILDRSQTSFSDCSINVDNTVTDFMLRKKNLNENVRPVSSSHVGGKPANLNGFIQSESHSFDLNVPPPSLSATKKGIEKMMTLIGIETKTSPDERYDEVSVTSDVSSDGENFSLNNNCIGGTFEKIKGGVESLFYVNSSDYQMQQQIQSIEIGTEVIEEESTLTSSSEKDSSTGGGYKRRDLISISTFKIHKTEFQQQSKNMSSRVKIQISDVSVEDCSSIPWDEFQTKFSSRTKNWSAVSLDASIFPKIKIKLDHFLKSNSKCFRENSIVEPSLILKNFEDKITVKVDSINLNLNASTLAGLVDLLEEEMPAPPFPVTVYLEDTKIHIINDRPPCNITSPEPLPIDLSLSKLTINRAESGLIQILPCKNFESEKTQNSEVNTETQTQNGSRLLLENEELRRRLSALEGLTEENYRLMKTRSELREALNDIDLLLQNKKNLLDKIAELENQCHQLEKNSKR</sequence>
<evidence type="ECO:0000256" key="1">
    <source>
        <dbReference type="SAM" id="Coils"/>
    </source>
</evidence>
<dbReference type="RefSeq" id="XP_002425175.1">
    <property type="nucleotide sequence ID" value="XM_002425130.1"/>
</dbReference>
<dbReference type="VEuPathDB" id="VectorBase:PHUM178590"/>
<gene>
    <name evidence="4" type="primary">8240090</name>
    <name evidence="3" type="ORF">Phum_PHUM178590</name>
</gene>
<dbReference type="KEGG" id="phu:Phum_PHUM178590"/>
<organism>
    <name type="scientific">Pediculus humanus subsp. corporis</name>
    <name type="common">Body louse</name>
    <dbReference type="NCBI Taxonomy" id="121224"/>
    <lineage>
        <taxon>Eukaryota</taxon>
        <taxon>Metazoa</taxon>
        <taxon>Ecdysozoa</taxon>
        <taxon>Arthropoda</taxon>
        <taxon>Hexapoda</taxon>
        <taxon>Insecta</taxon>
        <taxon>Pterygota</taxon>
        <taxon>Neoptera</taxon>
        <taxon>Paraneoptera</taxon>
        <taxon>Psocodea</taxon>
        <taxon>Troctomorpha</taxon>
        <taxon>Phthiraptera</taxon>
        <taxon>Anoplura</taxon>
        <taxon>Pediculidae</taxon>
        <taxon>Pediculus</taxon>
    </lineage>
</organism>
<dbReference type="HOGENOM" id="CLU_004782_0_0_1"/>
<dbReference type="InParanoid" id="E0VGD1"/>
<dbReference type="FunCoup" id="E0VGD1">
    <property type="interactions" value="43"/>
</dbReference>
<dbReference type="Pfam" id="PF24917">
    <property type="entry name" value="BLTP3A_B"/>
    <property type="match status" value="3"/>
</dbReference>
<dbReference type="InterPro" id="IPR026728">
    <property type="entry name" value="BLTP3A/B"/>
</dbReference>
<dbReference type="PANTHER" id="PTHR22774">
    <property type="entry name" value="CHOREIN N-TERMINAL DOMAIN-CONTAINING PROTEIN"/>
    <property type="match status" value="1"/>
</dbReference>
<feature type="coiled-coil region" evidence="1">
    <location>
        <begin position="1250"/>
        <end position="1291"/>
    </location>
</feature>
<reference evidence="3" key="1">
    <citation type="submission" date="2007-04" db="EMBL/GenBank/DDBJ databases">
        <title>Annotation of Pediculus humanus corporis strain USDA.</title>
        <authorList>
            <person name="Kirkness E."/>
            <person name="Hannick L."/>
            <person name="Hass B."/>
            <person name="Bruggner R."/>
            <person name="Lawson D."/>
            <person name="Bidwell S."/>
            <person name="Joardar V."/>
            <person name="Caler E."/>
            <person name="Walenz B."/>
            <person name="Inman J."/>
            <person name="Schobel S."/>
            <person name="Galinsky K."/>
            <person name="Amedeo P."/>
            <person name="Strausberg R."/>
        </authorList>
    </citation>
    <scope>NUCLEOTIDE SEQUENCE</scope>
    <source>
        <strain evidence="3">USDA</strain>
    </source>
</reference>
<protein>
    <submittedName>
        <fullName evidence="3 4">Uncharacterized protein</fullName>
    </submittedName>
</protein>
<reference evidence="3" key="2">
    <citation type="submission" date="2007-04" db="EMBL/GenBank/DDBJ databases">
        <title>The genome of the human body louse.</title>
        <authorList>
            <consortium name="The Human Body Louse Genome Consortium"/>
            <person name="Kirkness E."/>
            <person name="Walenz B."/>
            <person name="Hass B."/>
            <person name="Bruggner R."/>
            <person name="Strausberg R."/>
        </authorList>
    </citation>
    <scope>NUCLEOTIDE SEQUENCE</scope>
    <source>
        <strain evidence="3">USDA</strain>
    </source>
</reference>
<dbReference type="EMBL" id="DS235137">
    <property type="protein sequence ID" value="EEB12437.1"/>
    <property type="molecule type" value="Genomic_DNA"/>
</dbReference>
<evidence type="ECO:0000313" key="5">
    <source>
        <dbReference type="Proteomes" id="UP000009046"/>
    </source>
</evidence>
<accession>E0VGD1</accession>
<dbReference type="PANTHER" id="PTHR22774:SF11">
    <property type="entry name" value="CHOREIN N-TERMINAL DOMAIN-CONTAINING PROTEIN"/>
    <property type="match status" value="1"/>
</dbReference>
<evidence type="ECO:0000256" key="2">
    <source>
        <dbReference type="SAM" id="MobiDB-lite"/>
    </source>
</evidence>
<dbReference type="CTD" id="8240090"/>
<reference evidence="4" key="3">
    <citation type="submission" date="2020-05" db="UniProtKB">
        <authorList>
            <consortium name="EnsemblMetazoa"/>
        </authorList>
    </citation>
    <scope>IDENTIFICATION</scope>
    <source>
        <strain evidence="4">USDA</strain>
    </source>
</reference>
<feature type="region of interest" description="Disordered" evidence="2">
    <location>
        <begin position="992"/>
        <end position="1011"/>
    </location>
</feature>
<keyword evidence="1" id="KW-0175">Coiled coil</keyword>
<evidence type="ECO:0000313" key="3">
    <source>
        <dbReference type="EMBL" id="EEB12437.1"/>
    </source>
</evidence>
<name>E0VGD1_PEDHC</name>
<dbReference type="OMA" id="STAEQCH"/>
<proteinExistence type="predicted"/>
<dbReference type="GeneID" id="8240090"/>
<dbReference type="eggNOG" id="KOG2955">
    <property type="taxonomic scope" value="Eukaryota"/>
</dbReference>
<keyword evidence="5" id="KW-1185">Reference proteome</keyword>
<dbReference type="Proteomes" id="UP000009046">
    <property type="component" value="Unassembled WGS sequence"/>
</dbReference>
<dbReference type="OrthoDB" id="43807at2759"/>
<evidence type="ECO:0000313" key="4">
    <source>
        <dbReference type="EnsemblMetazoa" id="PHUM178590-PA"/>
    </source>
</evidence>
<dbReference type="EMBL" id="AAZO01002076">
    <property type="status" value="NOT_ANNOTATED_CDS"/>
    <property type="molecule type" value="Genomic_DNA"/>
</dbReference>
<dbReference type="EnsemblMetazoa" id="PHUM178590-RA">
    <property type="protein sequence ID" value="PHUM178590-PA"/>
    <property type="gene ID" value="PHUM178590"/>
</dbReference>